<gene>
    <name evidence="3" type="ORF">CVS47_00589</name>
</gene>
<dbReference type="EMBL" id="CP031423">
    <property type="protein sequence ID" value="AZS35991.1"/>
    <property type="molecule type" value="Genomic_DNA"/>
</dbReference>
<dbReference type="InterPro" id="IPR006680">
    <property type="entry name" value="Amidohydro-rel"/>
</dbReference>
<feature type="domain" description="Amidohydrolase-related" evidence="2">
    <location>
        <begin position="2"/>
        <end position="273"/>
    </location>
</feature>
<dbReference type="SUPFAM" id="SSF51556">
    <property type="entry name" value="Metallo-dependent hydrolases"/>
    <property type="match status" value="1"/>
</dbReference>
<dbReference type="RefSeq" id="WP_127094740.1">
    <property type="nucleotide sequence ID" value="NZ_CP031423.1"/>
</dbReference>
<dbReference type="InterPro" id="IPR052350">
    <property type="entry name" value="Metallo-dep_Lactonases"/>
</dbReference>
<dbReference type="Pfam" id="PF04909">
    <property type="entry name" value="Amidohydro_2"/>
    <property type="match status" value="1"/>
</dbReference>
<keyword evidence="4" id="KW-1185">Reference proteome</keyword>
<evidence type="ECO:0000313" key="3">
    <source>
        <dbReference type="EMBL" id="AZS35991.1"/>
    </source>
</evidence>
<dbReference type="Gene3D" id="3.20.20.140">
    <property type="entry name" value="Metal-dependent hydrolases"/>
    <property type="match status" value="1"/>
</dbReference>
<evidence type="ECO:0000259" key="2">
    <source>
        <dbReference type="Pfam" id="PF04909"/>
    </source>
</evidence>
<accession>A0A3Q9J0V5</accession>
<dbReference type="GO" id="GO:0016787">
    <property type="term" value="F:hydrolase activity"/>
    <property type="evidence" value="ECO:0007669"/>
    <property type="project" value="InterPro"/>
</dbReference>
<proteinExistence type="inferred from homology"/>
<protein>
    <recommendedName>
        <fullName evidence="2">Amidohydrolase-related domain-containing protein</fullName>
    </recommendedName>
</protein>
<organism evidence="3 4">
    <name type="scientific">Microbacterium lemovicicum</name>
    <dbReference type="NCBI Taxonomy" id="1072463"/>
    <lineage>
        <taxon>Bacteria</taxon>
        <taxon>Bacillati</taxon>
        <taxon>Actinomycetota</taxon>
        <taxon>Actinomycetes</taxon>
        <taxon>Micrococcales</taxon>
        <taxon>Microbacteriaceae</taxon>
        <taxon>Microbacterium</taxon>
    </lineage>
</organism>
<dbReference type="KEGG" id="mlv:CVS47_00589"/>
<comment type="similarity">
    <text evidence="1">Belongs to the metallo-dependent hydrolases superfamily.</text>
</comment>
<name>A0A3Q9J0V5_9MICO</name>
<evidence type="ECO:0000256" key="1">
    <source>
        <dbReference type="ARBA" id="ARBA00038310"/>
    </source>
</evidence>
<dbReference type="AlphaFoldDB" id="A0A3Q9J0V5"/>
<dbReference type="OrthoDB" id="5450317at2"/>
<evidence type="ECO:0000313" key="4">
    <source>
        <dbReference type="Proteomes" id="UP000276888"/>
    </source>
</evidence>
<dbReference type="PANTHER" id="PTHR43569:SF2">
    <property type="entry name" value="AMIDOHYDROLASE-RELATED DOMAIN-CONTAINING PROTEIN"/>
    <property type="match status" value="1"/>
</dbReference>
<dbReference type="Proteomes" id="UP000276888">
    <property type="component" value="Chromosome"/>
</dbReference>
<reference evidence="3 4" key="1">
    <citation type="submission" date="2018-08" db="EMBL/GenBank/DDBJ databases">
        <title>Microbacterium lemovicicum sp. nov., a bacterium isolated from a natural uranium-rich soil.</title>
        <authorList>
            <person name="ORTET P."/>
        </authorList>
    </citation>
    <scope>NUCLEOTIDE SEQUENCE [LARGE SCALE GENOMIC DNA]</scope>
    <source>
        <strain evidence="3 4">Viu22</strain>
    </source>
</reference>
<dbReference type="PANTHER" id="PTHR43569">
    <property type="entry name" value="AMIDOHYDROLASE"/>
    <property type="match status" value="1"/>
</dbReference>
<sequence length="285" mass="29816">MIDAHVHLWDPRVLSYDWLEGTPIDRPMLPSDYAGEGLGARGAVFVQAADDATDPVDEARWVASLDWPELLAIVAGADLAAGADAVGAQLDALAAVPRVSGVRHLLQATDAADFGALAPGLQELGARGGTFDACIRHHQLPALIALLRSAPELVVVLDHVGKPPMDEGIDSDAGAAWARSLAELAERPRTFVKLSGLTAEAPDADAVDRHANGYLAHALDVFGPGRAMIASDWPVSTTFGAGGAVSEWVERVRALVPASGWDDVAEGTARRAYLPNGEAALAARH</sequence>
<dbReference type="InterPro" id="IPR032466">
    <property type="entry name" value="Metal_Hydrolase"/>
</dbReference>